<evidence type="ECO:0000313" key="1">
    <source>
        <dbReference type="EMBL" id="SUQ19184.1"/>
    </source>
</evidence>
<proteinExistence type="predicted"/>
<dbReference type="Proteomes" id="UP000255423">
    <property type="component" value="Unassembled WGS sequence"/>
</dbReference>
<dbReference type="EMBL" id="UHJL01000001">
    <property type="protein sequence ID" value="SUQ19184.1"/>
    <property type="molecule type" value="Genomic_DNA"/>
</dbReference>
<evidence type="ECO:0000313" key="2">
    <source>
        <dbReference type="Proteomes" id="UP000255423"/>
    </source>
</evidence>
<protein>
    <recommendedName>
        <fullName evidence="3">Zinc-or iron-chelating domain-containing protein</fullName>
    </recommendedName>
</protein>
<evidence type="ECO:0008006" key="3">
    <source>
        <dbReference type="Google" id="ProtNLM"/>
    </source>
</evidence>
<reference evidence="1 2" key="1">
    <citation type="submission" date="2017-08" db="EMBL/GenBank/DDBJ databases">
        <authorList>
            <person name="de Groot N.N."/>
        </authorList>
    </citation>
    <scope>NUCLEOTIDE SEQUENCE [LARGE SCALE GENOMIC DNA]</scope>
    <source>
        <strain evidence="1 2">HM2</strain>
    </source>
</reference>
<dbReference type="RefSeq" id="WP_088659339.1">
    <property type="nucleotide sequence ID" value="NZ_UHJL01000001.1"/>
</dbReference>
<dbReference type="AlphaFoldDB" id="A0A380RUU8"/>
<organism evidence="1 2">
    <name type="scientific">Fibrobacter succinogenes</name>
    <name type="common">Bacteroides succinogenes</name>
    <dbReference type="NCBI Taxonomy" id="833"/>
    <lineage>
        <taxon>Bacteria</taxon>
        <taxon>Pseudomonadati</taxon>
        <taxon>Fibrobacterota</taxon>
        <taxon>Fibrobacteria</taxon>
        <taxon>Fibrobacterales</taxon>
        <taxon>Fibrobacteraceae</taxon>
        <taxon>Fibrobacter</taxon>
    </lineage>
</organism>
<gene>
    <name evidence="1" type="ORF">SAMN05661053_0412</name>
</gene>
<name>A0A380RUU8_FIBSU</name>
<sequence length="251" mass="28875">MNAYKEYFPTKAYRIAEMRLSTLLRVERDRLDAIATSLGRESAIGPDNLREQLPEILKFTEAYHAAYDQYLKAVLVQQPRPIQCRPACGNCCHHYPMSVEPFELIFMYSELRKRDDLLSLMEACQMRSDKFETLFESRKDEGLSEDDAEDKALHDYFAWWRSCPFSNGVGDCTVYPLRTVSCRMYFSETDPKYCTPDMLQTEKNDSYIVYMPDVVEDAVYGISEHYAALDLPESFFGGLLALNGYEGVLGA</sequence>
<accession>A0A380RUU8</accession>